<protein>
    <submittedName>
        <fullName evidence="4">Glyoxylate/hydroxypyruvate reductase A</fullName>
    </submittedName>
</protein>
<keyword evidence="2" id="KW-0520">NAD</keyword>
<keyword evidence="1" id="KW-0560">Oxidoreductase</keyword>
<dbReference type="CDD" id="cd12164">
    <property type="entry name" value="GDH_like_2"/>
    <property type="match status" value="1"/>
</dbReference>
<keyword evidence="5" id="KW-1185">Reference proteome</keyword>
<evidence type="ECO:0000256" key="2">
    <source>
        <dbReference type="ARBA" id="ARBA00023027"/>
    </source>
</evidence>
<dbReference type="SUPFAM" id="SSF52283">
    <property type="entry name" value="Formate/glycerate dehydrogenase catalytic domain-like"/>
    <property type="match status" value="1"/>
</dbReference>
<evidence type="ECO:0000313" key="5">
    <source>
        <dbReference type="Proteomes" id="UP001202867"/>
    </source>
</evidence>
<evidence type="ECO:0000259" key="3">
    <source>
        <dbReference type="Pfam" id="PF02826"/>
    </source>
</evidence>
<sequence length="312" mass="33830">MAGPTLLFASNIDDPAPWQALFARERPDVTFRVFPDIGDPAEITHALVWRIPDGVLASLPNLKAVFSLGAGIDQIIRDPAFPRATPLFRLVDGGLREQMTEYALYGVLHWHRNMGRYAEQQARGEWHMLEAIHPSQRTVGVMGLGVFGSDIAAKLVMLGFNVVGWSRTAKEIAGVESFVGEAGLDAFLARSEILVNILPLTDETRGILGAKLFERLPGAGALVHLGRGGHLVEADLVAALDAGRLDWAMLDVFPTEPLPAESPLWAHPRVFVTPHIAAQPVSAAAESAIIGNFNRFERGEEPPGRVDLAVGY</sequence>
<dbReference type="PANTHER" id="PTHR43333:SF1">
    <property type="entry name" value="D-ISOMER SPECIFIC 2-HYDROXYACID DEHYDROGENASE NAD-BINDING DOMAIN-CONTAINING PROTEIN"/>
    <property type="match status" value="1"/>
</dbReference>
<dbReference type="EMBL" id="JALKCG010000002">
    <property type="protein sequence ID" value="MCK0207964.1"/>
    <property type="molecule type" value="Genomic_DNA"/>
</dbReference>
<dbReference type="RefSeq" id="WP_247199959.1">
    <property type="nucleotide sequence ID" value="NZ_JALKCG010000002.1"/>
</dbReference>
<evidence type="ECO:0000256" key="1">
    <source>
        <dbReference type="ARBA" id="ARBA00023002"/>
    </source>
</evidence>
<reference evidence="4 5" key="1">
    <citation type="submission" date="2022-04" db="EMBL/GenBank/DDBJ databases">
        <authorList>
            <person name="Grouzdev D.S."/>
            <person name="Pantiukh K.S."/>
            <person name="Krutkina M.S."/>
        </authorList>
    </citation>
    <scope>NUCLEOTIDE SEQUENCE [LARGE SCALE GENOMIC DNA]</scope>
    <source>
        <strain evidence="4 5">Jip08</strain>
    </source>
</reference>
<dbReference type="Pfam" id="PF02826">
    <property type="entry name" value="2-Hacid_dh_C"/>
    <property type="match status" value="1"/>
</dbReference>
<proteinExistence type="predicted"/>
<dbReference type="InterPro" id="IPR036291">
    <property type="entry name" value="NAD(P)-bd_dom_sf"/>
</dbReference>
<organism evidence="4 5">
    <name type="scientific">Ancylobacter koreensis</name>
    <dbReference type="NCBI Taxonomy" id="266121"/>
    <lineage>
        <taxon>Bacteria</taxon>
        <taxon>Pseudomonadati</taxon>
        <taxon>Pseudomonadota</taxon>
        <taxon>Alphaproteobacteria</taxon>
        <taxon>Hyphomicrobiales</taxon>
        <taxon>Xanthobacteraceae</taxon>
        <taxon>Ancylobacter</taxon>
    </lineage>
</organism>
<accession>A0ABT0DLA9</accession>
<dbReference type="InterPro" id="IPR006140">
    <property type="entry name" value="D-isomer_DH_NAD-bd"/>
</dbReference>
<dbReference type="SUPFAM" id="SSF51735">
    <property type="entry name" value="NAD(P)-binding Rossmann-fold domains"/>
    <property type="match status" value="1"/>
</dbReference>
<reference evidence="5" key="2">
    <citation type="submission" date="2023-07" db="EMBL/GenBank/DDBJ databases">
        <title>Ancylobacter moscoviensis sp. nov., facultatively methylotrophic bacteria from activated sludge and the reclassification of Starkeya novella (Starkey 1934) Kelly et al. 2000 as Ancylobacter novellus comb. nov., Starkeya koreensis Im et al. 2006 as Ancylobacter koreensis comb.nov., Angulomicrobium tetraedrale Vasil'eva et al. 1986 as Ancylobacter tetraedralis comb. nov., Angulomicrobium amanitiforme Fritz et al. 2004 as Ancylobacter amanitiformis comb. nov. and Methylorhabdus multivorans Doronina et al. 1996 as Ancylobacter multivorans comb. nov. and emended description of the genus Ancylobacter.</title>
        <authorList>
            <person name="Doronina N."/>
            <person name="Chemodurova A."/>
            <person name="Grouzdev D."/>
            <person name="Koziaeva V."/>
            <person name="Shi W."/>
            <person name="Wu L."/>
            <person name="Kaparullina E."/>
        </authorList>
    </citation>
    <scope>NUCLEOTIDE SEQUENCE [LARGE SCALE GENOMIC DNA]</scope>
    <source>
        <strain evidence="5">Jip08</strain>
    </source>
</reference>
<name>A0ABT0DLA9_9HYPH</name>
<comment type="caution">
    <text evidence="4">The sequence shown here is derived from an EMBL/GenBank/DDBJ whole genome shotgun (WGS) entry which is preliminary data.</text>
</comment>
<dbReference type="PANTHER" id="PTHR43333">
    <property type="entry name" value="2-HACID_DH_C DOMAIN-CONTAINING PROTEIN"/>
    <property type="match status" value="1"/>
</dbReference>
<dbReference type="Proteomes" id="UP001202867">
    <property type="component" value="Unassembled WGS sequence"/>
</dbReference>
<evidence type="ECO:0000313" key="4">
    <source>
        <dbReference type="EMBL" id="MCK0207964.1"/>
    </source>
</evidence>
<gene>
    <name evidence="4" type="ORF">MWN33_07940</name>
</gene>
<feature type="domain" description="D-isomer specific 2-hydroxyacid dehydrogenase NAD-binding" evidence="3">
    <location>
        <begin position="107"/>
        <end position="277"/>
    </location>
</feature>
<dbReference type="Gene3D" id="3.40.50.720">
    <property type="entry name" value="NAD(P)-binding Rossmann-like Domain"/>
    <property type="match status" value="2"/>
</dbReference>